<evidence type="ECO:0000256" key="3">
    <source>
        <dbReference type="SAM" id="SignalP"/>
    </source>
</evidence>
<keyword evidence="2" id="KW-0175">Coiled coil</keyword>
<dbReference type="SUPFAM" id="SSF103088">
    <property type="entry name" value="OmpA-like"/>
    <property type="match status" value="1"/>
</dbReference>
<evidence type="ECO:0000256" key="1">
    <source>
        <dbReference type="PROSITE-ProRule" id="PRU00473"/>
    </source>
</evidence>
<accession>A0A4R2E4X4</accession>
<dbReference type="Gene3D" id="3.30.1330.60">
    <property type="entry name" value="OmpA-like domain"/>
    <property type="match status" value="1"/>
</dbReference>
<evidence type="ECO:0000313" key="5">
    <source>
        <dbReference type="EMBL" id="TCN61666.1"/>
    </source>
</evidence>
<dbReference type="RefSeq" id="WP_131840605.1">
    <property type="nucleotide sequence ID" value="NZ_SLWB01000024.1"/>
</dbReference>
<feature type="chain" id="PRO_5020583934" evidence="3">
    <location>
        <begin position="25"/>
        <end position="343"/>
    </location>
</feature>
<evidence type="ECO:0000313" key="6">
    <source>
        <dbReference type="Proteomes" id="UP000294830"/>
    </source>
</evidence>
<feature type="coiled-coil region" evidence="2">
    <location>
        <begin position="27"/>
        <end position="68"/>
    </location>
</feature>
<dbReference type="CDD" id="cd07185">
    <property type="entry name" value="OmpA_C-like"/>
    <property type="match status" value="1"/>
</dbReference>
<reference evidence="5 6" key="1">
    <citation type="submission" date="2019-03" db="EMBL/GenBank/DDBJ databases">
        <title>Genomic Encyclopedia of Archaeal and Bacterial Type Strains, Phase II (KMG-II): from individual species to whole genera.</title>
        <authorList>
            <person name="Goeker M."/>
        </authorList>
    </citation>
    <scope>NUCLEOTIDE SEQUENCE [LARGE SCALE GENOMIC DNA]</scope>
    <source>
        <strain evidence="5 6">RL-C</strain>
    </source>
</reference>
<organism evidence="5 6">
    <name type="scientific">Acetobacteroides hydrogenigenes</name>
    <dbReference type="NCBI Taxonomy" id="979970"/>
    <lineage>
        <taxon>Bacteria</taxon>
        <taxon>Pseudomonadati</taxon>
        <taxon>Bacteroidota</taxon>
        <taxon>Bacteroidia</taxon>
        <taxon>Bacteroidales</taxon>
        <taxon>Rikenellaceae</taxon>
        <taxon>Acetobacteroides</taxon>
    </lineage>
</organism>
<proteinExistence type="predicted"/>
<keyword evidence="3" id="KW-0732">Signal</keyword>
<sequence length="343" mass="38364">MKGAQKTLLLAALVGLSLFSCVPAKQYNLLKDNNTKCEEERSRFSRENDSLKIRVRELSSVRSVLEREKAALISDSTKRQIAFVALTQDYSKLQDRYNDLNLAHDALLKGTQSETKKLLAEIQKAQSLLMQREDSLRALEGQLNARSSKLSSAQTQMDSLLRNLNEKSATLIELQAMLAKKDSISNALRQKVKNALIGFDGKGLTITQKNGMVYVSMEDKLLFKSGSFEIDTRGADAIRGLAEVLAQNPDINIMVEGHTDDVPYQGRGELKDNWDLSVKRATTVVRLLTENKGINPTRITGAGRSQYLPMEAAKTPQARQKNRRTEIILTPNLDELMQIIEKN</sequence>
<dbReference type="EMBL" id="SLWB01000024">
    <property type="protein sequence ID" value="TCN61666.1"/>
    <property type="molecule type" value="Genomic_DNA"/>
</dbReference>
<feature type="signal peptide" evidence="3">
    <location>
        <begin position="1"/>
        <end position="24"/>
    </location>
</feature>
<dbReference type="InterPro" id="IPR050330">
    <property type="entry name" value="Bact_OuterMem_StrucFunc"/>
</dbReference>
<gene>
    <name evidence="5" type="ORF">CLV25_12423</name>
</gene>
<feature type="domain" description="OmpA-like" evidence="4">
    <location>
        <begin position="210"/>
        <end position="333"/>
    </location>
</feature>
<dbReference type="GO" id="GO:0016020">
    <property type="term" value="C:membrane"/>
    <property type="evidence" value="ECO:0007669"/>
    <property type="project" value="UniProtKB-UniRule"/>
</dbReference>
<dbReference type="PANTHER" id="PTHR30329:SF21">
    <property type="entry name" value="LIPOPROTEIN YIAD-RELATED"/>
    <property type="match status" value="1"/>
</dbReference>
<feature type="coiled-coil region" evidence="2">
    <location>
        <begin position="108"/>
        <end position="177"/>
    </location>
</feature>
<dbReference type="InterPro" id="IPR006665">
    <property type="entry name" value="OmpA-like"/>
</dbReference>
<dbReference type="PROSITE" id="PS51123">
    <property type="entry name" value="OMPA_2"/>
    <property type="match status" value="1"/>
</dbReference>
<comment type="caution">
    <text evidence="5">The sequence shown here is derived from an EMBL/GenBank/DDBJ whole genome shotgun (WGS) entry which is preliminary data.</text>
</comment>
<name>A0A4R2E4X4_9BACT</name>
<dbReference type="PROSITE" id="PS51257">
    <property type="entry name" value="PROKAR_LIPOPROTEIN"/>
    <property type="match status" value="1"/>
</dbReference>
<dbReference type="AlphaFoldDB" id="A0A4R2E4X4"/>
<evidence type="ECO:0000256" key="2">
    <source>
        <dbReference type="SAM" id="Coils"/>
    </source>
</evidence>
<dbReference type="PANTHER" id="PTHR30329">
    <property type="entry name" value="STATOR ELEMENT OF FLAGELLAR MOTOR COMPLEX"/>
    <property type="match status" value="1"/>
</dbReference>
<dbReference type="OrthoDB" id="9815217at2"/>
<keyword evidence="6" id="KW-1185">Reference proteome</keyword>
<dbReference type="InterPro" id="IPR036737">
    <property type="entry name" value="OmpA-like_sf"/>
</dbReference>
<evidence type="ECO:0000259" key="4">
    <source>
        <dbReference type="PROSITE" id="PS51123"/>
    </source>
</evidence>
<dbReference type="Pfam" id="PF00691">
    <property type="entry name" value="OmpA"/>
    <property type="match status" value="1"/>
</dbReference>
<dbReference type="Proteomes" id="UP000294830">
    <property type="component" value="Unassembled WGS sequence"/>
</dbReference>
<keyword evidence="1" id="KW-0472">Membrane</keyword>
<protein>
    <submittedName>
        <fullName evidence="5">Chemotaxis protein MotB</fullName>
    </submittedName>
</protein>